<gene>
    <name evidence="2" type="ORF">R3P38DRAFT_3219427</name>
</gene>
<protein>
    <submittedName>
        <fullName evidence="2">Uncharacterized protein</fullName>
    </submittedName>
</protein>
<organism evidence="2 3">
    <name type="scientific">Favolaschia claudopus</name>
    <dbReference type="NCBI Taxonomy" id="2862362"/>
    <lineage>
        <taxon>Eukaryota</taxon>
        <taxon>Fungi</taxon>
        <taxon>Dikarya</taxon>
        <taxon>Basidiomycota</taxon>
        <taxon>Agaricomycotina</taxon>
        <taxon>Agaricomycetes</taxon>
        <taxon>Agaricomycetidae</taxon>
        <taxon>Agaricales</taxon>
        <taxon>Marasmiineae</taxon>
        <taxon>Mycenaceae</taxon>
        <taxon>Favolaschia</taxon>
    </lineage>
</organism>
<dbReference type="EMBL" id="JAWWNJ010000090">
    <property type="protein sequence ID" value="KAK6997426.1"/>
    <property type="molecule type" value="Genomic_DNA"/>
</dbReference>
<evidence type="ECO:0000256" key="1">
    <source>
        <dbReference type="SAM" id="MobiDB-lite"/>
    </source>
</evidence>
<name>A0AAW0A1R0_9AGAR</name>
<comment type="caution">
    <text evidence="2">The sequence shown here is derived from an EMBL/GenBank/DDBJ whole genome shotgun (WGS) entry which is preliminary data.</text>
</comment>
<sequence length="272" mass="31381">MNIEKMPFTPRKWRGDTNPPSSPRSSSLPPSSPPDMDSPCRPRRARHLQRLAVDPLLLFPNETPEEAAALAEIARRRDELHLTLARPPRAENVRPHQMCGLCGMLKSHPVSRISPDTLRELFRLTCTRQRLLKMTKTPSKTKLAPPSTLAARRAASARNLDTVREGSRERMAILRAERKSCPEQEDAARMRARASSKKYRERHSVALAEAQRDRRVREYKLKYGAEAWEERWLAVQTQRRQAQEDADLLKYREQWRRDDAARSLASLSIQNH</sequence>
<feature type="compositionally biased region" description="Low complexity" evidence="1">
    <location>
        <begin position="23"/>
        <end position="39"/>
    </location>
</feature>
<keyword evidence="3" id="KW-1185">Reference proteome</keyword>
<evidence type="ECO:0000313" key="2">
    <source>
        <dbReference type="EMBL" id="KAK6997426.1"/>
    </source>
</evidence>
<proteinExistence type="predicted"/>
<reference evidence="2 3" key="1">
    <citation type="journal article" date="2024" name="J Genomics">
        <title>Draft genome sequencing and assembly of Favolaschia claudopus CIRM-BRFM 2984 isolated from oak limbs.</title>
        <authorList>
            <person name="Navarro D."/>
            <person name="Drula E."/>
            <person name="Chaduli D."/>
            <person name="Cazenave R."/>
            <person name="Ahrendt S."/>
            <person name="Wang J."/>
            <person name="Lipzen A."/>
            <person name="Daum C."/>
            <person name="Barry K."/>
            <person name="Grigoriev I.V."/>
            <person name="Favel A."/>
            <person name="Rosso M.N."/>
            <person name="Martin F."/>
        </authorList>
    </citation>
    <scope>NUCLEOTIDE SEQUENCE [LARGE SCALE GENOMIC DNA]</scope>
    <source>
        <strain evidence="2 3">CIRM-BRFM 2984</strain>
    </source>
</reference>
<dbReference type="Proteomes" id="UP001362999">
    <property type="component" value="Unassembled WGS sequence"/>
</dbReference>
<feature type="region of interest" description="Disordered" evidence="1">
    <location>
        <begin position="1"/>
        <end position="42"/>
    </location>
</feature>
<dbReference type="AlphaFoldDB" id="A0AAW0A1R0"/>
<accession>A0AAW0A1R0</accession>
<evidence type="ECO:0000313" key="3">
    <source>
        <dbReference type="Proteomes" id="UP001362999"/>
    </source>
</evidence>